<dbReference type="PRINTS" id="PR00081">
    <property type="entry name" value="GDHRDH"/>
</dbReference>
<name>A0A507QN60_MONPU</name>
<proteinExistence type="inferred from homology"/>
<dbReference type="PANTHER" id="PTHR43639">
    <property type="entry name" value="OXIDOREDUCTASE, SHORT-CHAIN DEHYDROGENASE/REDUCTASE FAMILY (AFU_ORTHOLOGUE AFUA_5G02870)"/>
    <property type="match status" value="1"/>
</dbReference>
<dbReference type="InterPro" id="IPR002347">
    <property type="entry name" value="SDR_fam"/>
</dbReference>
<evidence type="ECO:0000313" key="3">
    <source>
        <dbReference type="EMBL" id="TQB68437.1"/>
    </source>
</evidence>
<dbReference type="Gene3D" id="3.40.50.720">
    <property type="entry name" value="NAD(P)-binding Rossmann-like Domain"/>
    <property type="match status" value="2"/>
</dbReference>
<dbReference type="PANTHER" id="PTHR43639:SF1">
    <property type="entry name" value="SHORT-CHAIN DEHYDROGENASE_REDUCTASE FAMILY PROTEIN"/>
    <property type="match status" value="1"/>
</dbReference>
<reference evidence="3 4" key="1">
    <citation type="submission" date="2019-06" db="EMBL/GenBank/DDBJ databases">
        <title>Wine fermentation using esterase from Monascus purpureus.</title>
        <authorList>
            <person name="Geng C."/>
            <person name="Zhang Y."/>
        </authorList>
    </citation>
    <scope>NUCLEOTIDE SEQUENCE [LARGE SCALE GENOMIC DNA]</scope>
    <source>
        <strain evidence="3">HQ1</strain>
    </source>
</reference>
<keyword evidence="4" id="KW-1185">Reference proteome</keyword>
<dbReference type="Pfam" id="PF13561">
    <property type="entry name" value="adh_short_C2"/>
    <property type="match status" value="1"/>
</dbReference>
<evidence type="ECO:0000256" key="1">
    <source>
        <dbReference type="ARBA" id="ARBA00006484"/>
    </source>
</evidence>
<accession>A0A507QN60</accession>
<dbReference type="STRING" id="5098.A0A507QN60"/>
<dbReference type="SUPFAM" id="SSF51735">
    <property type="entry name" value="NAD(P)-binding Rossmann-fold domains"/>
    <property type="match status" value="1"/>
</dbReference>
<dbReference type="InterPro" id="IPR036291">
    <property type="entry name" value="NAD(P)-bd_dom_sf"/>
</dbReference>
<evidence type="ECO:0000313" key="4">
    <source>
        <dbReference type="Proteomes" id="UP000319663"/>
    </source>
</evidence>
<evidence type="ECO:0000256" key="2">
    <source>
        <dbReference type="ARBA" id="ARBA00023002"/>
    </source>
</evidence>
<comment type="caution">
    <text evidence="3">The sequence shown here is derived from an EMBL/GenBank/DDBJ whole genome shotgun (WGS) entry which is preliminary data.</text>
</comment>
<dbReference type="GO" id="GO:0016491">
    <property type="term" value="F:oxidoreductase activity"/>
    <property type="evidence" value="ECO:0007669"/>
    <property type="project" value="UniProtKB-KW"/>
</dbReference>
<keyword evidence="2" id="KW-0560">Oxidoreductase</keyword>
<organism evidence="3 4">
    <name type="scientific">Monascus purpureus</name>
    <name type="common">Red mold</name>
    <name type="synonym">Monascus anka</name>
    <dbReference type="NCBI Taxonomy" id="5098"/>
    <lineage>
        <taxon>Eukaryota</taxon>
        <taxon>Fungi</taxon>
        <taxon>Dikarya</taxon>
        <taxon>Ascomycota</taxon>
        <taxon>Pezizomycotina</taxon>
        <taxon>Eurotiomycetes</taxon>
        <taxon>Eurotiomycetidae</taxon>
        <taxon>Eurotiales</taxon>
        <taxon>Aspergillaceae</taxon>
        <taxon>Monascus</taxon>
    </lineage>
</organism>
<sequence length="124" mass="13110">MSPLAVVLSTPDSRAIFVKTDVSQPKDVENLIQETVKVFGRLDIHANALAPGFIQTPLMGALQDPDTPPELIKAGLEEICRRQPLGSRLGEPEEIAGAAVFLASQDASFVTGHTVLVDGGYTAA</sequence>
<dbReference type="EMBL" id="VIFY01000217">
    <property type="protein sequence ID" value="TQB68437.1"/>
    <property type="molecule type" value="Genomic_DNA"/>
</dbReference>
<protein>
    <submittedName>
        <fullName evidence="3">Uncharacterized protein</fullName>
    </submittedName>
</protein>
<dbReference type="AlphaFoldDB" id="A0A507QN60"/>
<gene>
    <name evidence="3" type="ORF">MPDQ_003429</name>
</gene>
<comment type="similarity">
    <text evidence="1">Belongs to the short-chain dehydrogenases/reductases (SDR) family.</text>
</comment>
<dbReference type="Proteomes" id="UP000319663">
    <property type="component" value="Unassembled WGS sequence"/>
</dbReference>